<feature type="transmembrane region" description="Helical" evidence="2">
    <location>
        <begin position="399"/>
        <end position="421"/>
    </location>
</feature>
<proteinExistence type="predicted"/>
<gene>
    <name evidence="4" type="ORF">G210_2033</name>
</gene>
<dbReference type="STRING" id="1245528.M3IMF7"/>
<feature type="domain" description="DUF3533" evidence="3">
    <location>
        <begin position="181"/>
        <end position="570"/>
    </location>
</feature>
<feature type="transmembrane region" description="Helical" evidence="2">
    <location>
        <begin position="179"/>
        <end position="201"/>
    </location>
</feature>
<feature type="transmembrane region" description="Helical" evidence="2">
    <location>
        <begin position="472"/>
        <end position="494"/>
    </location>
</feature>
<protein>
    <submittedName>
        <fullName evidence="4">Membrane transporter, putative (Multidrug/nitrosoguanidine resistance protein, putative)</fullName>
    </submittedName>
</protein>
<dbReference type="AlphaFoldDB" id="M3IMF7"/>
<evidence type="ECO:0000256" key="2">
    <source>
        <dbReference type="SAM" id="Phobius"/>
    </source>
</evidence>
<dbReference type="GO" id="GO:0016020">
    <property type="term" value="C:membrane"/>
    <property type="evidence" value="ECO:0007669"/>
    <property type="project" value="TreeGrafter"/>
</dbReference>
<feature type="transmembrane region" description="Helical" evidence="2">
    <location>
        <begin position="559"/>
        <end position="581"/>
    </location>
</feature>
<dbReference type="OMA" id="RDYNAVN"/>
<dbReference type="InterPro" id="IPR022703">
    <property type="entry name" value="DUF3533"/>
</dbReference>
<dbReference type="eggNOG" id="ENOG502SKPW">
    <property type="taxonomic scope" value="Eukaryota"/>
</dbReference>
<comment type="caution">
    <text evidence="4">The sequence shown here is derived from an EMBL/GenBank/DDBJ whole genome shotgun (WGS) entry which is preliminary data.</text>
</comment>
<keyword evidence="5" id="KW-1185">Reference proteome</keyword>
<dbReference type="OrthoDB" id="2140105at2759"/>
<sequence>MPESTRSSDELQSNISENSESEEYPTAYEPPAQPSTTTNRRPSLGRRISNAASNFLGSLDSRAEDELMEEEDDAMVGINQIDYMAQMYGTDELRRRITTKDEDEEEQSIKSFRGQHVEPPQQQESSDTSQDAELKESDGSPPRPPIERRRSSVATVVKKYSFWDEEFKNERVKIFMQMLVNYFFLLIGFAGVLCIYIGSYYKRDERYKDLKMAVVIADQNVGQLPNIVGQTIEFFFTNVSSVQTAGNFDIWNYTRISELALARNNTITEEVYRQVHHQKYWAAFYVHENATLDWFQALATQSQTFDPTTSIMEAVYSTGRDYNAVNNYIITIIRQLLRGYTTFIPESGLVGKMLQTLNSTQAFDALQNSPQLITTIPTFFLTDLRPVTNPVAAATLQLGGVYTIVITFFSLIFSLGAQMAIAEKVKGLQYVMFKLVINQVSYLFVSLGFICLNTAFQLPFNRTFGHSGFLVIWMFAFLLMSAVGSMIELMVLIAFAFKPPLLGFVLVYSVVINLSPTISPIDLCPKFYRYGYAIPLRNFYDLLQVAYFDAWKGHMGRNIGVLIAWIAVSNISLPFVMRWLAKRKAKQAAQNNPDE</sequence>
<feature type="region of interest" description="Disordered" evidence="1">
    <location>
        <begin position="1"/>
        <end position="68"/>
    </location>
</feature>
<dbReference type="PANTHER" id="PTHR34814">
    <property type="entry name" value="NITROSOGUANIDINE RESISTANCE PROTEIN SNG1"/>
    <property type="match status" value="1"/>
</dbReference>
<dbReference type="EMBL" id="AOGT01001487">
    <property type="protein sequence ID" value="EMG47556.1"/>
    <property type="molecule type" value="Genomic_DNA"/>
</dbReference>
<dbReference type="InterPro" id="IPR053001">
    <property type="entry name" value="MNNG_permease-like"/>
</dbReference>
<keyword evidence="2" id="KW-0812">Transmembrane</keyword>
<evidence type="ECO:0000313" key="4">
    <source>
        <dbReference type="EMBL" id="EMG47556.1"/>
    </source>
</evidence>
<keyword evidence="2" id="KW-0472">Membrane</keyword>
<reference evidence="4 5" key="1">
    <citation type="submission" date="2013-02" db="EMBL/GenBank/DDBJ databases">
        <title>Genome sequence of Candida maltosa Xu316, a potential industrial strain for xylitol and ethanol production.</title>
        <authorList>
            <person name="Yu J."/>
            <person name="Wang Q."/>
            <person name="Geng X."/>
            <person name="Bao W."/>
            <person name="He P."/>
            <person name="Cai J."/>
        </authorList>
    </citation>
    <scope>NUCLEOTIDE SEQUENCE [LARGE SCALE GENOMIC DNA]</scope>
    <source>
        <strain evidence="5">Xu316</strain>
    </source>
</reference>
<name>M3IMF7_CANMX</name>
<dbReference type="Proteomes" id="UP000011777">
    <property type="component" value="Unassembled WGS sequence"/>
</dbReference>
<evidence type="ECO:0000313" key="5">
    <source>
        <dbReference type="Proteomes" id="UP000011777"/>
    </source>
</evidence>
<dbReference type="PANTHER" id="PTHR34814:SF1">
    <property type="entry name" value="NITROSOGUANIDINE RESISTANCE PROTEIN SNG1"/>
    <property type="match status" value="1"/>
</dbReference>
<dbReference type="Pfam" id="PF12051">
    <property type="entry name" value="DUF3533"/>
    <property type="match status" value="1"/>
</dbReference>
<feature type="compositionally biased region" description="Polar residues" evidence="1">
    <location>
        <begin position="120"/>
        <end position="131"/>
    </location>
</feature>
<evidence type="ECO:0000256" key="1">
    <source>
        <dbReference type="SAM" id="MobiDB-lite"/>
    </source>
</evidence>
<feature type="region of interest" description="Disordered" evidence="1">
    <location>
        <begin position="99"/>
        <end position="150"/>
    </location>
</feature>
<feature type="transmembrane region" description="Helical" evidence="2">
    <location>
        <begin position="442"/>
        <end position="460"/>
    </location>
</feature>
<keyword evidence="2" id="KW-1133">Transmembrane helix</keyword>
<dbReference type="HOGENOM" id="CLU_020178_0_2_1"/>
<organism evidence="4 5">
    <name type="scientific">Candida maltosa (strain Xu316)</name>
    <name type="common">Yeast</name>
    <dbReference type="NCBI Taxonomy" id="1245528"/>
    <lineage>
        <taxon>Eukaryota</taxon>
        <taxon>Fungi</taxon>
        <taxon>Dikarya</taxon>
        <taxon>Ascomycota</taxon>
        <taxon>Saccharomycotina</taxon>
        <taxon>Pichiomycetes</taxon>
        <taxon>Debaryomycetaceae</taxon>
        <taxon>Candida/Lodderomyces clade</taxon>
        <taxon>Candida</taxon>
    </lineage>
</organism>
<accession>M3IMF7</accession>
<evidence type="ECO:0000259" key="3">
    <source>
        <dbReference type="Pfam" id="PF12051"/>
    </source>
</evidence>
<feature type="transmembrane region" description="Helical" evidence="2">
    <location>
        <begin position="501"/>
        <end position="521"/>
    </location>
</feature>